<sequence>KLYFLSRKDKEISKTEEFKLLSRMLKEQTRKGKIKTSLEIAPDSLQNPTDPDATYRKKGKKKHIGYTVNLVEKFDDKHRMITGYDLKKNTYSDQKFAKDTISKLPVEKDGVTALVDGAYYSEDIAKKAEAKGIQMVPTNLVGGGKNSNSDKFEIDEKEHLVKKCPSGHQPITSTFKEGSYRAHFDQKHCSNCPLRKDCSVVKQKKSYLFKVSETKLHRCQLIAKMGTSEYKELAKKRAGIEGLPSVLRRRYKIDHLPVRGEVRVKVWLGFKISAINCKRLIKGLISTPIPELSTLSYNHLFSLFSFQRASRVKFAA</sequence>
<dbReference type="Pfam" id="PF13751">
    <property type="entry name" value="DDE_Tnp_1_6"/>
    <property type="match status" value="1"/>
</dbReference>
<gene>
    <name evidence="3" type="ORF">CO097_03765</name>
</gene>
<comment type="caution">
    <text evidence="3">The sequence shown here is derived from an EMBL/GenBank/DDBJ whole genome shotgun (WGS) entry which is preliminary data.</text>
</comment>
<evidence type="ECO:0000256" key="1">
    <source>
        <dbReference type="SAM" id="MobiDB-lite"/>
    </source>
</evidence>
<accession>A0A2M8CD62</accession>
<dbReference type="Proteomes" id="UP000228560">
    <property type="component" value="Unassembled WGS sequence"/>
</dbReference>
<evidence type="ECO:0000259" key="2">
    <source>
        <dbReference type="Pfam" id="PF13751"/>
    </source>
</evidence>
<feature type="domain" description="Transposase DDE" evidence="2">
    <location>
        <begin position="164"/>
        <end position="281"/>
    </location>
</feature>
<dbReference type="AlphaFoldDB" id="A0A2M8CD62"/>
<feature type="non-terminal residue" evidence="3">
    <location>
        <position position="1"/>
    </location>
</feature>
<dbReference type="PANTHER" id="PTHR33408:SF2">
    <property type="entry name" value="TRANSPOSASE DDE DOMAIN-CONTAINING PROTEIN"/>
    <property type="match status" value="1"/>
</dbReference>
<name>A0A2M8CD62_9BACT</name>
<feature type="region of interest" description="Disordered" evidence="1">
    <location>
        <begin position="36"/>
        <end position="58"/>
    </location>
</feature>
<dbReference type="InterPro" id="IPR025668">
    <property type="entry name" value="Tnp_DDE_dom"/>
</dbReference>
<reference evidence="3 4" key="1">
    <citation type="submission" date="2017-09" db="EMBL/GenBank/DDBJ databases">
        <title>Depth-based differentiation of microbial function through sediment-hosted aquifers and enrichment of novel symbionts in the deep terrestrial subsurface.</title>
        <authorList>
            <person name="Probst A.J."/>
            <person name="Ladd B."/>
            <person name="Jarett J.K."/>
            <person name="Geller-Mcgrath D.E."/>
            <person name="Sieber C.M."/>
            <person name="Emerson J.B."/>
            <person name="Anantharaman K."/>
            <person name="Thomas B.C."/>
            <person name="Malmstrom R."/>
            <person name="Stieglmeier M."/>
            <person name="Klingl A."/>
            <person name="Woyke T."/>
            <person name="Ryan C.M."/>
            <person name="Banfield J.F."/>
        </authorList>
    </citation>
    <scope>NUCLEOTIDE SEQUENCE [LARGE SCALE GENOMIC DNA]</scope>
    <source>
        <strain evidence="3">CG_4_9_14_3_um_filter_33_16</strain>
    </source>
</reference>
<protein>
    <submittedName>
        <fullName evidence="3">DDE transposase</fullName>
    </submittedName>
</protein>
<dbReference type="EMBL" id="PFTV01000092">
    <property type="protein sequence ID" value="PJB57001.1"/>
    <property type="molecule type" value="Genomic_DNA"/>
</dbReference>
<proteinExistence type="predicted"/>
<evidence type="ECO:0000313" key="4">
    <source>
        <dbReference type="Proteomes" id="UP000228560"/>
    </source>
</evidence>
<organism evidence="3 4">
    <name type="scientific">Candidatus Infernicultor aquiphilus</name>
    <dbReference type="NCBI Taxonomy" id="1805029"/>
    <lineage>
        <taxon>Bacteria</taxon>
        <taxon>Pseudomonadati</taxon>
        <taxon>Atribacterota</taxon>
        <taxon>Candidatus Phoenicimicrobiia</taxon>
        <taxon>Candidatus Pheonicimicrobiales</taxon>
        <taxon>Candidatus Phoenicimicrobiaceae</taxon>
        <taxon>Candidatus Infernicultor</taxon>
    </lineage>
</organism>
<evidence type="ECO:0000313" key="3">
    <source>
        <dbReference type="EMBL" id="PJB57001.1"/>
    </source>
</evidence>
<dbReference type="PANTHER" id="PTHR33408">
    <property type="entry name" value="TRANSPOSASE"/>
    <property type="match status" value="1"/>
</dbReference>